<dbReference type="Gene3D" id="3.40.50.10190">
    <property type="entry name" value="BRCT domain"/>
    <property type="match status" value="1"/>
</dbReference>
<dbReference type="GO" id="GO:0046983">
    <property type="term" value="F:protein dimerization activity"/>
    <property type="evidence" value="ECO:0007669"/>
    <property type="project" value="InterPro"/>
</dbReference>
<dbReference type="Gene3D" id="3.10.280.10">
    <property type="entry name" value="Mitochondrial glycoprotein"/>
    <property type="match status" value="1"/>
</dbReference>
<dbReference type="SMART" id="SM00060">
    <property type="entry name" value="FN3"/>
    <property type="match status" value="1"/>
</dbReference>
<feature type="region of interest" description="Disordered" evidence="1">
    <location>
        <begin position="578"/>
        <end position="691"/>
    </location>
</feature>
<protein>
    <recommendedName>
        <fullName evidence="6">BRCT domain-containing protein</fullName>
    </recommendedName>
</protein>
<proteinExistence type="predicted"/>
<dbReference type="PROSITE" id="PS50172">
    <property type="entry name" value="BRCT"/>
    <property type="match status" value="1"/>
</dbReference>
<dbReference type="InterPro" id="IPR031673">
    <property type="entry name" value="Chs5_N"/>
</dbReference>
<dbReference type="GO" id="GO:0005759">
    <property type="term" value="C:mitochondrial matrix"/>
    <property type="evidence" value="ECO:0007669"/>
    <property type="project" value="InterPro"/>
</dbReference>
<dbReference type="InterPro" id="IPR031669">
    <property type="entry name" value="Fn3_2"/>
</dbReference>
<dbReference type="InterPro" id="IPR036420">
    <property type="entry name" value="BRCT_dom_sf"/>
</dbReference>
<dbReference type="AlphaFoldDB" id="S8BLN0"/>
<dbReference type="Gene3D" id="2.60.40.10">
    <property type="entry name" value="Immunoglobulins"/>
    <property type="match status" value="1"/>
</dbReference>
<dbReference type="InterPro" id="IPR052827">
    <property type="entry name" value="CHS_Export/Cell_Fusion_Reg"/>
</dbReference>
<dbReference type="InterPro" id="IPR036561">
    <property type="entry name" value="MAM33_sf"/>
</dbReference>
<dbReference type="Pfam" id="PF12738">
    <property type="entry name" value="PTCB-BRCT"/>
    <property type="match status" value="1"/>
</dbReference>
<comment type="caution">
    <text evidence="4">The sequence shown here is derived from an EMBL/GenBank/DDBJ whole genome shotgun (WGS) entry which is preliminary data.</text>
</comment>
<keyword evidence="5" id="KW-1185">Reference proteome</keyword>
<feature type="compositionally biased region" description="Polar residues" evidence="1">
    <location>
        <begin position="164"/>
        <end position="175"/>
    </location>
</feature>
<dbReference type="GO" id="GO:0034044">
    <property type="term" value="C:exomer complex"/>
    <property type="evidence" value="ECO:0007669"/>
    <property type="project" value="TreeGrafter"/>
</dbReference>
<dbReference type="HOGENOM" id="CLU_398487_0_0_1"/>
<evidence type="ECO:0000313" key="4">
    <source>
        <dbReference type="EMBL" id="EPS40313.1"/>
    </source>
</evidence>
<dbReference type="PANTHER" id="PTHR47351">
    <property type="entry name" value="CHITIN BIOSYNTHESIS PROTEIN CHS5"/>
    <property type="match status" value="1"/>
</dbReference>
<reference evidence="5" key="2">
    <citation type="submission" date="2013-04" db="EMBL/GenBank/DDBJ databases">
        <title>Genomic mechanisms accounting for the adaptation to parasitism in nematode-trapping fungi.</title>
        <authorList>
            <person name="Ahren D.G."/>
        </authorList>
    </citation>
    <scope>NUCLEOTIDE SEQUENCE [LARGE SCALE GENOMIC DNA]</scope>
    <source>
        <strain evidence="5">CBS 200.50</strain>
    </source>
</reference>
<dbReference type="EMBL" id="AQGS01000423">
    <property type="protein sequence ID" value="EPS40313.1"/>
    <property type="molecule type" value="Genomic_DNA"/>
</dbReference>
<evidence type="ECO:0000313" key="5">
    <source>
        <dbReference type="Proteomes" id="UP000015100"/>
    </source>
</evidence>
<dbReference type="InterPro" id="IPR036116">
    <property type="entry name" value="FN3_sf"/>
</dbReference>
<dbReference type="InterPro" id="IPR003428">
    <property type="entry name" value="MAM33"/>
</dbReference>
<dbReference type="Pfam" id="PF16893">
    <property type="entry name" value="fn3_2"/>
    <property type="match status" value="1"/>
</dbReference>
<evidence type="ECO:0008006" key="6">
    <source>
        <dbReference type="Google" id="ProtNLM"/>
    </source>
</evidence>
<dbReference type="SMART" id="SM00292">
    <property type="entry name" value="BRCT"/>
    <property type="match status" value="1"/>
</dbReference>
<feature type="domain" description="Fibronectin type-III" evidence="3">
    <location>
        <begin position="392"/>
        <end position="486"/>
    </location>
</feature>
<dbReference type="OrthoDB" id="245697at2759"/>
<accession>S8BLN0</accession>
<dbReference type="eggNOG" id="KOG2536">
    <property type="taxonomic scope" value="Eukaryota"/>
</dbReference>
<dbReference type="PROSITE" id="PS50853">
    <property type="entry name" value="FN3"/>
    <property type="match status" value="1"/>
</dbReference>
<feature type="compositionally biased region" description="Acidic residues" evidence="1">
    <location>
        <begin position="177"/>
        <end position="188"/>
    </location>
</feature>
<dbReference type="GO" id="GO:0000747">
    <property type="term" value="P:conjugation with cellular fusion"/>
    <property type="evidence" value="ECO:0007669"/>
    <property type="project" value="TreeGrafter"/>
</dbReference>
<dbReference type="SUPFAM" id="SSF52113">
    <property type="entry name" value="BRCT domain"/>
    <property type="match status" value="1"/>
</dbReference>
<dbReference type="GO" id="GO:0005802">
    <property type="term" value="C:trans-Golgi network"/>
    <property type="evidence" value="ECO:0007669"/>
    <property type="project" value="TreeGrafter"/>
</dbReference>
<dbReference type="SUPFAM" id="SSF54529">
    <property type="entry name" value="Mitochondrial glycoprotein MAM33-like"/>
    <property type="match status" value="1"/>
</dbReference>
<dbReference type="InterPro" id="IPR003961">
    <property type="entry name" value="FN3_dom"/>
</dbReference>
<dbReference type="Proteomes" id="UP000015100">
    <property type="component" value="Unassembled WGS sequence"/>
</dbReference>
<dbReference type="Pfam" id="PF02330">
    <property type="entry name" value="MAM33"/>
    <property type="match status" value="1"/>
</dbReference>
<gene>
    <name evidence="4" type="ORF">H072_5869</name>
</gene>
<dbReference type="CDD" id="cd13945">
    <property type="entry name" value="Chs5_N"/>
    <property type="match status" value="1"/>
</dbReference>
<dbReference type="InterPro" id="IPR001357">
    <property type="entry name" value="BRCT_dom"/>
</dbReference>
<reference evidence="4 5" key="1">
    <citation type="journal article" date="2013" name="PLoS Genet.">
        <title>Genomic mechanisms accounting for the adaptation to parasitism in nematode-trapping fungi.</title>
        <authorList>
            <person name="Meerupati T."/>
            <person name="Andersson K.M."/>
            <person name="Friman E."/>
            <person name="Kumar D."/>
            <person name="Tunlid A."/>
            <person name="Ahren D."/>
        </authorList>
    </citation>
    <scope>NUCLEOTIDE SEQUENCE [LARGE SCALE GENOMIC DNA]</scope>
    <source>
        <strain evidence="4 5">CBS 200.50</strain>
    </source>
</reference>
<dbReference type="FunFam" id="2.60.40.10:FF:000453">
    <property type="entry name" value="Chitin biosynthesis protein CHS5"/>
    <property type="match status" value="1"/>
</dbReference>
<name>S8BLN0_DACHA</name>
<dbReference type="Gene3D" id="6.20.120.50">
    <property type="match status" value="1"/>
</dbReference>
<dbReference type="InterPro" id="IPR013783">
    <property type="entry name" value="Ig-like_fold"/>
</dbReference>
<feature type="region of interest" description="Disordered" evidence="1">
    <location>
        <begin position="157"/>
        <end position="190"/>
    </location>
</feature>
<dbReference type="Pfam" id="PF16892">
    <property type="entry name" value="CHS5_N"/>
    <property type="match status" value="1"/>
</dbReference>
<evidence type="ECO:0000259" key="3">
    <source>
        <dbReference type="PROSITE" id="PS50853"/>
    </source>
</evidence>
<dbReference type="PANTHER" id="PTHR47351:SF1">
    <property type="entry name" value="CHITIN BIOSYNTHESIS PROTEIN CHS5"/>
    <property type="match status" value="1"/>
</dbReference>
<feature type="compositionally biased region" description="Low complexity" evidence="1">
    <location>
        <begin position="583"/>
        <end position="600"/>
    </location>
</feature>
<organism evidence="4 5">
    <name type="scientific">Dactylellina haptotyla (strain CBS 200.50)</name>
    <name type="common">Nematode-trapping fungus</name>
    <name type="synonym">Monacrosporium haptotylum</name>
    <dbReference type="NCBI Taxonomy" id="1284197"/>
    <lineage>
        <taxon>Eukaryota</taxon>
        <taxon>Fungi</taxon>
        <taxon>Dikarya</taxon>
        <taxon>Ascomycota</taxon>
        <taxon>Pezizomycotina</taxon>
        <taxon>Orbiliomycetes</taxon>
        <taxon>Orbiliales</taxon>
        <taxon>Orbiliaceae</taxon>
        <taxon>Dactylellina</taxon>
    </lineage>
</organism>
<evidence type="ECO:0000259" key="2">
    <source>
        <dbReference type="PROSITE" id="PS50172"/>
    </source>
</evidence>
<feature type="domain" description="BRCT" evidence="2">
    <location>
        <begin position="480"/>
        <end position="569"/>
    </location>
</feature>
<dbReference type="GO" id="GO:0006893">
    <property type="term" value="P:Golgi to plasma membrane transport"/>
    <property type="evidence" value="ECO:0007669"/>
    <property type="project" value="TreeGrafter"/>
</dbReference>
<dbReference type="CDD" id="cd17742">
    <property type="entry name" value="BRCT_CHS5_like"/>
    <property type="match status" value="1"/>
</dbReference>
<dbReference type="CDD" id="cd00063">
    <property type="entry name" value="FN3"/>
    <property type="match status" value="1"/>
</dbReference>
<sequence length="691" mass="76535">MNRSYLSVGRAIQSQLLRRSVPIVSRSRLISFPVASKTVAKSIPVAINYPTRAFSATSAFSRPSGTDEELNAKLENEIAVETDLGEDDQMPGNLQEFLENSQFKLNDKPGMEEVELVRRFGDETVRVIFSIADLNAIDEKLDDPSLYDQEDMPEQIDELETPSKRGSGSETRSNGTPEEDEQEYDEATEPAYPARLNITIEKSKSGALQIEAIAQDGMVIVENVHYHPSVELATAQTAEADWERRGRYAGPPFGNLDEDLQVLLERYLDERGINTALALFVPDYIDYKEQKEYVSWLKNVKSFVQAITPDFLYLIVQMLVSLTVGKVDAGLAILLTKDKRLIEFPSVLLPPGVSSGSIIDIQVARNNRAEDAARQAFETLQNEIYTLFGQHSPSKPVLRIRNATQTSVVLEWDPIDLATASLRSLSLYRNNSKAGNIPNPTTHHSTKISGLAVDTEYSFHLVLRTSAGTYASEKVTTRTHKMTDLSGITICPGVMSPSEKERLKLVVERIGAKPLQDHVRIDTTHFVCTEGRGHGWERAQEMNIPIVRPEWLEACEQEGRIVGVRTYYLGADPALRSQRTRQASHTSFQSSSSAAAPSSSGERRTSVPEPNTTKAVPPTIPPMQQTETEVTKLADPETPPSLPKNQKQPTLDDQADSTPTAEPEPANEPIPTKPEANHQSQDDADFTSVPL</sequence>
<evidence type="ECO:0000256" key="1">
    <source>
        <dbReference type="SAM" id="MobiDB-lite"/>
    </source>
</evidence>
<dbReference type="SUPFAM" id="SSF49265">
    <property type="entry name" value="Fibronectin type III"/>
    <property type="match status" value="1"/>
</dbReference>